<dbReference type="GO" id="GO:0006281">
    <property type="term" value="P:DNA repair"/>
    <property type="evidence" value="ECO:0007669"/>
    <property type="project" value="InterPro"/>
</dbReference>
<dbReference type="RefSeq" id="WP_178978340.1">
    <property type="nucleotide sequence ID" value="NZ_JABXYR010000001.1"/>
</dbReference>
<accession>A0A7Y8VRA1</accession>
<dbReference type="AlphaFoldDB" id="A0A7Y8VRA1"/>
<sequence>MIEFFMPIIPPSVTHQEKKVKVVKGKPIFYEPDALKTARGKLIGHLVHHVPERKITRPIRLVVKWCFPIRQTKCDGQYKDTKPDLDNAQKLLQDCMTYVGFWKDDAQIASLICEKFWAKIPGIYIRVEELEEERTC</sequence>
<evidence type="ECO:0000313" key="2">
    <source>
        <dbReference type="Proteomes" id="UP000526307"/>
    </source>
</evidence>
<dbReference type="InterPro" id="IPR008822">
    <property type="entry name" value="Endonuclease_RusA-like"/>
</dbReference>
<dbReference type="Pfam" id="PF05866">
    <property type="entry name" value="RusA"/>
    <property type="match status" value="1"/>
</dbReference>
<evidence type="ECO:0000313" key="1">
    <source>
        <dbReference type="EMBL" id="NWO23153.1"/>
    </source>
</evidence>
<dbReference type="Gene3D" id="3.30.1330.70">
    <property type="entry name" value="Holliday junction resolvase RusA"/>
    <property type="match status" value="1"/>
</dbReference>
<dbReference type="GO" id="GO:0000287">
    <property type="term" value="F:magnesium ion binding"/>
    <property type="evidence" value="ECO:0007669"/>
    <property type="project" value="InterPro"/>
</dbReference>
<proteinExistence type="predicted"/>
<keyword evidence="2" id="KW-1185">Reference proteome</keyword>
<dbReference type="InterPro" id="IPR036614">
    <property type="entry name" value="RusA-like_sf"/>
</dbReference>
<gene>
    <name evidence="1" type="ORF">HW270_03535</name>
</gene>
<dbReference type="EMBL" id="JABXYR010000001">
    <property type="protein sequence ID" value="NWO23153.1"/>
    <property type="molecule type" value="Genomic_DNA"/>
</dbReference>
<protein>
    <submittedName>
        <fullName evidence="1">RusA family crossover junction endodeoxyribonuclease</fullName>
    </submittedName>
</protein>
<reference evidence="1 2" key="1">
    <citation type="submission" date="2020-06" db="EMBL/GenBank/DDBJ databases">
        <title>Mogibacterium timidum strain W9173 genomic sequence.</title>
        <authorList>
            <person name="Wade W.G."/>
            <person name="Johnston C.D."/>
            <person name="Chen T."/>
            <person name="Dewhirst F.E."/>
        </authorList>
    </citation>
    <scope>NUCLEOTIDE SEQUENCE [LARGE SCALE GENOMIC DNA]</scope>
    <source>
        <strain evidence="1 2">W9173</strain>
    </source>
</reference>
<dbReference type="GO" id="GO:0006310">
    <property type="term" value="P:DNA recombination"/>
    <property type="evidence" value="ECO:0007669"/>
    <property type="project" value="InterPro"/>
</dbReference>
<name>A0A7Y8VRA1_9FIRM</name>
<dbReference type="SUPFAM" id="SSF103084">
    <property type="entry name" value="Holliday junction resolvase RusA"/>
    <property type="match status" value="1"/>
</dbReference>
<comment type="caution">
    <text evidence="1">The sequence shown here is derived from an EMBL/GenBank/DDBJ whole genome shotgun (WGS) entry which is preliminary data.</text>
</comment>
<organism evidence="1 2">
    <name type="scientific">Mogibacterium timidum</name>
    <dbReference type="NCBI Taxonomy" id="35519"/>
    <lineage>
        <taxon>Bacteria</taxon>
        <taxon>Bacillati</taxon>
        <taxon>Bacillota</taxon>
        <taxon>Clostridia</taxon>
        <taxon>Peptostreptococcales</taxon>
        <taxon>Anaerovoracaceae</taxon>
        <taxon>Mogibacterium</taxon>
    </lineage>
</organism>
<dbReference type="Proteomes" id="UP000526307">
    <property type="component" value="Unassembled WGS sequence"/>
</dbReference>